<keyword evidence="1" id="KW-0732">Signal</keyword>
<evidence type="ECO:0000256" key="1">
    <source>
        <dbReference type="SAM" id="SignalP"/>
    </source>
</evidence>
<proteinExistence type="predicted"/>
<accession>A0AAV7KUF2</accession>
<comment type="caution">
    <text evidence="2">The sequence shown here is derived from an EMBL/GenBank/DDBJ whole genome shotgun (WGS) entry which is preliminary data.</text>
</comment>
<evidence type="ECO:0000313" key="3">
    <source>
        <dbReference type="Proteomes" id="UP001066276"/>
    </source>
</evidence>
<sequence length="239" mass="26494">MCACHVCACVGVFLARVSACRAPFSHLKASDLVTSPISRRPGHRGLSCLRVPAALLIRVTEGRDRTSPGATTSASVDALEQDPELLSLQARDAVQAPEVLMCRCQSNYRPWHYYFRFQRRTPHWGSRAAEAFVTPLVHETCDPCQAAAGVPGLREPLLLRWCTRRRLTRARLQLVAQACGGLCYPYGCMRQRVTRGRLQLVAQGSRGLCYPRFMRQGVTCARLQLVSQDYGVLCYPAGA</sequence>
<name>A0AAV7KUF2_PLEWA</name>
<keyword evidence="3" id="KW-1185">Reference proteome</keyword>
<dbReference type="AlphaFoldDB" id="A0AAV7KUF2"/>
<gene>
    <name evidence="2" type="ORF">NDU88_000005</name>
</gene>
<dbReference type="Proteomes" id="UP001066276">
    <property type="component" value="Chromosome 12"/>
</dbReference>
<organism evidence="2 3">
    <name type="scientific">Pleurodeles waltl</name>
    <name type="common">Iberian ribbed newt</name>
    <dbReference type="NCBI Taxonomy" id="8319"/>
    <lineage>
        <taxon>Eukaryota</taxon>
        <taxon>Metazoa</taxon>
        <taxon>Chordata</taxon>
        <taxon>Craniata</taxon>
        <taxon>Vertebrata</taxon>
        <taxon>Euteleostomi</taxon>
        <taxon>Amphibia</taxon>
        <taxon>Batrachia</taxon>
        <taxon>Caudata</taxon>
        <taxon>Salamandroidea</taxon>
        <taxon>Salamandridae</taxon>
        <taxon>Pleurodelinae</taxon>
        <taxon>Pleurodeles</taxon>
    </lineage>
</organism>
<dbReference type="EMBL" id="JANPWB010000016">
    <property type="protein sequence ID" value="KAJ1079768.1"/>
    <property type="molecule type" value="Genomic_DNA"/>
</dbReference>
<feature type="chain" id="PRO_5043922225" evidence="1">
    <location>
        <begin position="20"/>
        <end position="239"/>
    </location>
</feature>
<protein>
    <submittedName>
        <fullName evidence="2">Uncharacterized protein</fullName>
    </submittedName>
</protein>
<evidence type="ECO:0000313" key="2">
    <source>
        <dbReference type="EMBL" id="KAJ1079768.1"/>
    </source>
</evidence>
<reference evidence="2" key="1">
    <citation type="journal article" date="2022" name="bioRxiv">
        <title>Sequencing and chromosome-scale assembly of the giantPleurodeles waltlgenome.</title>
        <authorList>
            <person name="Brown T."/>
            <person name="Elewa A."/>
            <person name="Iarovenko S."/>
            <person name="Subramanian E."/>
            <person name="Araus A.J."/>
            <person name="Petzold A."/>
            <person name="Susuki M."/>
            <person name="Suzuki K.-i.T."/>
            <person name="Hayashi T."/>
            <person name="Toyoda A."/>
            <person name="Oliveira C."/>
            <person name="Osipova E."/>
            <person name="Leigh N.D."/>
            <person name="Simon A."/>
            <person name="Yun M.H."/>
        </authorList>
    </citation>
    <scope>NUCLEOTIDE SEQUENCE</scope>
    <source>
        <strain evidence="2">20211129_DDA</strain>
        <tissue evidence="2">Liver</tissue>
    </source>
</reference>
<feature type="signal peptide" evidence="1">
    <location>
        <begin position="1"/>
        <end position="19"/>
    </location>
</feature>